<feature type="domain" description="Photosynthesis system II assembly factor Ycf48/Hcf136-like" evidence="4">
    <location>
        <begin position="30"/>
        <end position="133"/>
    </location>
</feature>
<dbReference type="Gene3D" id="2.130.10.10">
    <property type="entry name" value="YVTN repeat-like/Quinoprotein amine dehydrogenase"/>
    <property type="match status" value="2"/>
</dbReference>
<keyword evidence="6" id="KW-1185">Reference proteome</keyword>
<accession>A0A9P4TCH8</accession>
<keyword evidence="3" id="KW-0732">Signal</keyword>
<evidence type="ECO:0000256" key="3">
    <source>
        <dbReference type="SAM" id="SignalP"/>
    </source>
</evidence>
<sequence>MTRLSPLLALSAALYSAPTASLPGHPTPNQPSLTWNLLATNTTAQFRGLAPVSQTTAWLAGTNATVLRTTNSGATWSNISPTLSGENSTLIQFRDVEAFSATEAVILSIGEGNASRIYRTADAGLTWARTFVNNDPSAFYDCMAFENAKHGLAMSDPVQGKFRLLETWDAGATWALVSDKGMPAALTGEAGFAASGTCIEAAAGRWYIASGGADPGRVFRSHDGRHWKVANSSVPGSAAAGVFSVRFRDQKNGIAVGGDYEKPTGNTDNAVWSKDGGKTWLKAKTFPGGYRSGVSWVPGRGQVAVAVGTSGSDITYDGGRNWHAIGNGTFDAVECVSKGVCWASGSGGRVARLEL</sequence>
<gene>
    <name evidence="5" type="ORF">E8E13_002086</name>
</gene>
<evidence type="ECO:0000313" key="6">
    <source>
        <dbReference type="Proteomes" id="UP000801428"/>
    </source>
</evidence>
<dbReference type="Pfam" id="PF14870">
    <property type="entry name" value="PSII_BNR"/>
    <property type="match status" value="1"/>
</dbReference>
<dbReference type="OrthoDB" id="3679835at2759"/>
<dbReference type="SUPFAM" id="SSF110296">
    <property type="entry name" value="Oligoxyloglucan reducing end-specific cellobiohydrolase"/>
    <property type="match status" value="1"/>
</dbReference>
<dbReference type="PANTHER" id="PTHR47199">
    <property type="entry name" value="PHOTOSYSTEM II STABILITY/ASSEMBLY FACTOR HCF136, CHLOROPLASTIC"/>
    <property type="match status" value="1"/>
</dbReference>
<evidence type="ECO:0000256" key="2">
    <source>
        <dbReference type="ARBA" id="ARBA00023276"/>
    </source>
</evidence>
<protein>
    <recommendedName>
        <fullName evidence="4">Photosynthesis system II assembly factor Ycf48/Hcf136-like domain-containing protein</fullName>
    </recommendedName>
</protein>
<keyword evidence="2" id="KW-0604">Photosystem II</keyword>
<keyword evidence="1" id="KW-0602">Photosynthesis</keyword>
<feature type="chain" id="PRO_5040445026" description="Photosynthesis system II assembly factor Ycf48/Hcf136-like domain-containing protein" evidence="3">
    <location>
        <begin position="22"/>
        <end position="355"/>
    </location>
</feature>
<dbReference type="InterPro" id="IPR028203">
    <property type="entry name" value="PSII_CF48-like_dom"/>
</dbReference>
<proteinExistence type="predicted"/>
<evidence type="ECO:0000259" key="4">
    <source>
        <dbReference type="Pfam" id="PF14870"/>
    </source>
</evidence>
<dbReference type="PANTHER" id="PTHR47199:SF2">
    <property type="entry name" value="PHOTOSYSTEM II STABILITY_ASSEMBLY FACTOR HCF136, CHLOROPLASTIC"/>
    <property type="match status" value="1"/>
</dbReference>
<reference evidence="5" key="1">
    <citation type="submission" date="2019-04" db="EMBL/GenBank/DDBJ databases">
        <title>Sequencing of skin fungus with MAO and IRED activity.</title>
        <authorList>
            <person name="Marsaioli A.J."/>
            <person name="Bonatto J.M.C."/>
            <person name="Reis Junior O."/>
        </authorList>
    </citation>
    <scope>NUCLEOTIDE SEQUENCE</scope>
    <source>
        <strain evidence="5">30M1</strain>
    </source>
</reference>
<dbReference type="AlphaFoldDB" id="A0A9P4TCH8"/>
<evidence type="ECO:0000313" key="5">
    <source>
        <dbReference type="EMBL" id="KAF3000078.1"/>
    </source>
</evidence>
<comment type="caution">
    <text evidence="5">The sequence shown here is derived from an EMBL/GenBank/DDBJ whole genome shotgun (WGS) entry which is preliminary data.</text>
</comment>
<feature type="signal peptide" evidence="3">
    <location>
        <begin position="1"/>
        <end position="21"/>
    </location>
</feature>
<dbReference type="Proteomes" id="UP000801428">
    <property type="component" value="Unassembled WGS sequence"/>
</dbReference>
<dbReference type="InterPro" id="IPR015943">
    <property type="entry name" value="WD40/YVTN_repeat-like_dom_sf"/>
</dbReference>
<dbReference type="EMBL" id="SWKU01000015">
    <property type="protein sequence ID" value="KAF3000078.1"/>
    <property type="molecule type" value="Genomic_DNA"/>
</dbReference>
<evidence type="ECO:0000256" key="1">
    <source>
        <dbReference type="ARBA" id="ARBA00022531"/>
    </source>
</evidence>
<organism evidence="5 6">
    <name type="scientific">Curvularia kusanoi</name>
    <name type="common">Cochliobolus kusanoi</name>
    <dbReference type="NCBI Taxonomy" id="90978"/>
    <lineage>
        <taxon>Eukaryota</taxon>
        <taxon>Fungi</taxon>
        <taxon>Dikarya</taxon>
        <taxon>Ascomycota</taxon>
        <taxon>Pezizomycotina</taxon>
        <taxon>Dothideomycetes</taxon>
        <taxon>Pleosporomycetidae</taxon>
        <taxon>Pleosporales</taxon>
        <taxon>Pleosporineae</taxon>
        <taxon>Pleosporaceae</taxon>
        <taxon>Curvularia</taxon>
    </lineage>
</organism>
<dbReference type="GO" id="GO:0015979">
    <property type="term" value="P:photosynthesis"/>
    <property type="evidence" value="ECO:0007669"/>
    <property type="project" value="UniProtKB-KW"/>
</dbReference>
<dbReference type="CDD" id="cd15482">
    <property type="entry name" value="Sialidase_non-viral"/>
    <property type="match status" value="1"/>
</dbReference>
<name>A0A9P4TCH8_CURKU</name>